<dbReference type="Gene3D" id="1.10.1740.10">
    <property type="match status" value="1"/>
</dbReference>
<evidence type="ECO:0000313" key="9">
    <source>
        <dbReference type="Proteomes" id="UP000188145"/>
    </source>
</evidence>
<gene>
    <name evidence="8" type="ORF">BW730_12105</name>
</gene>
<dbReference type="InterPro" id="IPR014325">
    <property type="entry name" value="RNA_pol_sigma-E_actinobac"/>
</dbReference>
<evidence type="ECO:0000313" key="8">
    <source>
        <dbReference type="EMBL" id="AQP48127.1"/>
    </source>
</evidence>
<dbReference type="Gene3D" id="1.10.10.10">
    <property type="entry name" value="Winged helix-like DNA-binding domain superfamily/Winged helix DNA-binding domain"/>
    <property type="match status" value="1"/>
</dbReference>
<dbReference type="KEGG" id="tes:BW730_12105"/>
<protein>
    <recommendedName>
        <fullName evidence="10">RNA polymerase subunit sigma-70</fullName>
    </recommendedName>
</protein>
<dbReference type="InterPro" id="IPR014284">
    <property type="entry name" value="RNA_pol_sigma-70_dom"/>
</dbReference>
<dbReference type="Pfam" id="PF08281">
    <property type="entry name" value="Sigma70_r4_2"/>
    <property type="match status" value="1"/>
</dbReference>
<dbReference type="OrthoDB" id="3728876at2"/>
<dbReference type="Proteomes" id="UP000188145">
    <property type="component" value="Chromosome"/>
</dbReference>
<comment type="similarity">
    <text evidence="1">Belongs to the sigma-70 factor family. ECF subfamily.</text>
</comment>
<dbReference type="EMBL" id="CP019606">
    <property type="protein sequence ID" value="AQP48127.1"/>
    <property type="molecule type" value="Genomic_DNA"/>
</dbReference>
<evidence type="ECO:0000256" key="3">
    <source>
        <dbReference type="ARBA" id="ARBA00023082"/>
    </source>
</evidence>
<dbReference type="NCBIfam" id="TIGR02937">
    <property type="entry name" value="sigma70-ECF"/>
    <property type="match status" value="1"/>
</dbReference>
<keyword evidence="2" id="KW-0805">Transcription regulation</keyword>
<dbReference type="InterPro" id="IPR013325">
    <property type="entry name" value="RNA_pol_sigma_r2"/>
</dbReference>
<dbReference type="InterPro" id="IPR007627">
    <property type="entry name" value="RNA_pol_sigma70_r2"/>
</dbReference>
<dbReference type="PANTHER" id="PTHR43133:SF50">
    <property type="entry name" value="ECF RNA POLYMERASE SIGMA FACTOR SIGM"/>
    <property type="match status" value="1"/>
</dbReference>
<evidence type="ECO:0000256" key="5">
    <source>
        <dbReference type="ARBA" id="ARBA00023163"/>
    </source>
</evidence>
<evidence type="ECO:0008006" key="10">
    <source>
        <dbReference type="Google" id="ProtNLM"/>
    </source>
</evidence>
<dbReference type="InterPro" id="IPR039425">
    <property type="entry name" value="RNA_pol_sigma-70-like"/>
</dbReference>
<dbReference type="InterPro" id="IPR013249">
    <property type="entry name" value="RNA_pol_sigma70_r4_t2"/>
</dbReference>
<feature type="domain" description="RNA polymerase sigma-70 region 2" evidence="6">
    <location>
        <begin position="21"/>
        <end position="86"/>
    </location>
</feature>
<evidence type="ECO:0000256" key="2">
    <source>
        <dbReference type="ARBA" id="ARBA00023015"/>
    </source>
</evidence>
<dbReference type="NCBIfam" id="TIGR02983">
    <property type="entry name" value="SigE-fam_strep"/>
    <property type="match status" value="1"/>
</dbReference>
<dbReference type="CDD" id="cd06171">
    <property type="entry name" value="Sigma70_r4"/>
    <property type="match status" value="1"/>
</dbReference>
<organism evidence="8 9">
    <name type="scientific">Tessaracoccus aquimaris</name>
    <dbReference type="NCBI Taxonomy" id="1332264"/>
    <lineage>
        <taxon>Bacteria</taxon>
        <taxon>Bacillati</taxon>
        <taxon>Actinomycetota</taxon>
        <taxon>Actinomycetes</taxon>
        <taxon>Propionibacteriales</taxon>
        <taxon>Propionibacteriaceae</taxon>
        <taxon>Tessaracoccus</taxon>
    </lineage>
</organism>
<keyword evidence="5" id="KW-0804">Transcription</keyword>
<dbReference type="SUPFAM" id="SSF88946">
    <property type="entry name" value="Sigma2 domain of RNA polymerase sigma factors"/>
    <property type="match status" value="1"/>
</dbReference>
<feature type="domain" description="RNA polymerase sigma factor 70 region 4 type 2" evidence="7">
    <location>
        <begin position="110"/>
        <end position="160"/>
    </location>
</feature>
<evidence type="ECO:0000259" key="6">
    <source>
        <dbReference type="Pfam" id="PF04542"/>
    </source>
</evidence>
<dbReference type="Pfam" id="PF04542">
    <property type="entry name" value="Sigma70_r2"/>
    <property type="match status" value="1"/>
</dbReference>
<dbReference type="PANTHER" id="PTHR43133">
    <property type="entry name" value="RNA POLYMERASE ECF-TYPE SIGMA FACTO"/>
    <property type="match status" value="1"/>
</dbReference>
<dbReference type="RefSeq" id="WP_077686456.1">
    <property type="nucleotide sequence ID" value="NZ_CP019606.1"/>
</dbReference>
<accession>A0A1Q2CPR4</accession>
<evidence type="ECO:0000259" key="7">
    <source>
        <dbReference type="Pfam" id="PF08281"/>
    </source>
</evidence>
<dbReference type="InterPro" id="IPR013324">
    <property type="entry name" value="RNA_pol_sigma_r3/r4-like"/>
</dbReference>
<proteinExistence type="inferred from homology"/>
<dbReference type="GO" id="GO:0006352">
    <property type="term" value="P:DNA-templated transcription initiation"/>
    <property type="evidence" value="ECO:0007669"/>
    <property type="project" value="InterPro"/>
</dbReference>
<evidence type="ECO:0000256" key="1">
    <source>
        <dbReference type="ARBA" id="ARBA00010641"/>
    </source>
</evidence>
<reference evidence="9" key="1">
    <citation type="submission" date="2017-02" db="EMBL/GenBank/DDBJ databases">
        <title>Tessaracoccus aquaemaris sp. nov., isolated from the intestine of a Korean rockfish, Sebastes schlegelii, in a marine aquaculture pond.</title>
        <authorList>
            <person name="Tak E.J."/>
            <person name="Bae J.-W."/>
        </authorList>
    </citation>
    <scope>NUCLEOTIDE SEQUENCE [LARGE SCALE GENOMIC DNA]</scope>
    <source>
        <strain evidence="9">NSG39</strain>
    </source>
</reference>
<keyword evidence="9" id="KW-1185">Reference proteome</keyword>
<dbReference type="GO" id="GO:0003677">
    <property type="term" value="F:DNA binding"/>
    <property type="evidence" value="ECO:0007669"/>
    <property type="project" value="UniProtKB-KW"/>
</dbReference>
<evidence type="ECO:0000256" key="4">
    <source>
        <dbReference type="ARBA" id="ARBA00023125"/>
    </source>
</evidence>
<sequence>MTQTPSREETPVDRRDFDRFVTSRAGRLWRAAWFLTGDAHKSEDLVQTALTNAYPHYERLGDDESFEAYVRTAMYRSYVKWWRRRWNGEIPTQQLPDVAADRGITPARVDLARALADLPKMQRAVLVLRFYEDRSVAETAELLGISEGAVKTHSSRGCASLRRSTHLTEEVAP</sequence>
<dbReference type="AlphaFoldDB" id="A0A1Q2CPR4"/>
<keyword evidence="3" id="KW-0731">Sigma factor</keyword>
<keyword evidence="4" id="KW-0238">DNA-binding</keyword>
<dbReference type="SUPFAM" id="SSF88659">
    <property type="entry name" value="Sigma3 and sigma4 domains of RNA polymerase sigma factors"/>
    <property type="match status" value="1"/>
</dbReference>
<name>A0A1Q2CPR4_9ACTN</name>
<dbReference type="InterPro" id="IPR036388">
    <property type="entry name" value="WH-like_DNA-bd_sf"/>
</dbReference>
<dbReference type="GO" id="GO:0016987">
    <property type="term" value="F:sigma factor activity"/>
    <property type="evidence" value="ECO:0007669"/>
    <property type="project" value="UniProtKB-KW"/>
</dbReference>
<dbReference type="STRING" id="1332264.BW730_12105"/>